<dbReference type="PROSITE" id="PS51737">
    <property type="entry name" value="RECOMBINASE_DNA_BIND"/>
    <property type="match status" value="1"/>
</dbReference>
<dbReference type="Gene3D" id="3.40.50.1390">
    <property type="entry name" value="Resolvase, N-terminal catalytic domain"/>
    <property type="match status" value="1"/>
</dbReference>
<sequence length="565" mass="63053">MDLAFLGRVSTEDAQDPVSSRMWQLKRARDLVEPMGHRIVVEFFDIGQSRSLPWKRRPEAAMLLEEMKRPNRRFDGIVVGEPQRAFYGHQFAMTFPVLTHYGCALFVPEVGGQVDPDSDAHEMMMSLFGGMSKSERSRIQKRTQAAMRELAARTDRRLGGRPPFGYMLADAGPHPNPARAATGQRMHKLVPDPVTAPWVAKIYEWGAVGEGLRSIAQHLTDQGAPSPSAHDRERNKHRDPRGWSHATVRTILTNPTYTGFRHWAKQEKYEQLLDVEDVAAGNATRMRWRDQSDWIVPEQQTHEALVDLATWQAVAARYQATAREGTGTGAGRCMERRPKNAKRIYPLAGHVYCAHCDHRLAGAYRKPAAKDGNGRILYQCDFAKRYALPEEIKDGHPPVNLNQAIILPALDADLADLFSDPRAVAAALLKDDGPSPEQRTLHDRRRRLQQEIDNLVGFIASGKASDAIATALATKEAELAATKERLAEIGKPRKRPDAEEVVAALNVIGGAVGALAHATDEERRDLYNALDLRIRYDATEKRAHYTVSPLLSTASRSDSRVRRGT</sequence>
<dbReference type="PANTHER" id="PTHR30461">
    <property type="entry name" value="DNA-INVERTASE FROM LAMBDOID PROPHAGE"/>
    <property type="match status" value="1"/>
</dbReference>
<dbReference type="RefSeq" id="WP_236089070.1">
    <property type="nucleotide sequence ID" value="NZ_JAKGSG010000029.1"/>
</dbReference>
<dbReference type="GO" id="GO:0000150">
    <property type="term" value="F:DNA strand exchange activity"/>
    <property type="evidence" value="ECO:0007669"/>
    <property type="project" value="InterPro"/>
</dbReference>
<evidence type="ECO:0000313" key="3">
    <source>
        <dbReference type="EMBL" id="MCF4121270.1"/>
    </source>
</evidence>
<comment type="caution">
    <text evidence="3">The sequence shown here is derived from an EMBL/GenBank/DDBJ whole genome shotgun (WGS) entry which is preliminary data.</text>
</comment>
<dbReference type="GO" id="GO:0003677">
    <property type="term" value="F:DNA binding"/>
    <property type="evidence" value="ECO:0007669"/>
    <property type="project" value="InterPro"/>
</dbReference>
<feature type="region of interest" description="Disordered" evidence="1">
    <location>
        <begin position="220"/>
        <end position="243"/>
    </location>
</feature>
<dbReference type="SUPFAM" id="SSF53041">
    <property type="entry name" value="Resolvase-like"/>
    <property type="match status" value="1"/>
</dbReference>
<dbReference type="AlphaFoldDB" id="A0AA41QD62"/>
<dbReference type="InterPro" id="IPR038109">
    <property type="entry name" value="DNA_bind_recomb_sf"/>
</dbReference>
<organism evidence="3 4">
    <name type="scientific">Antribacter soli</name>
    <dbReference type="NCBI Taxonomy" id="2910976"/>
    <lineage>
        <taxon>Bacteria</taxon>
        <taxon>Bacillati</taxon>
        <taxon>Actinomycetota</taxon>
        <taxon>Actinomycetes</taxon>
        <taxon>Micrococcales</taxon>
        <taxon>Promicromonosporaceae</taxon>
        <taxon>Antribacter</taxon>
    </lineage>
</organism>
<name>A0AA41QD62_9MICO</name>
<dbReference type="InterPro" id="IPR050639">
    <property type="entry name" value="SSR_resolvase"/>
</dbReference>
<feature type="compositionally biased region" description="Basic and acidic residues" evidence="1">
    <location>
        <begin position="229"/>
        <end position="242"/>
    </location>
</feature>
<dbReference type="Gene3D" id="3.90.1750.20">
    <property type="entry name" value="Putative Large Serine Recombinase, Chain B, Domain 2"/>
    <property type="match status" value="1"/>
</dbReference>
<feature type="domain" description="Recombinase" evidence="2">
    <location>
        <begin position="163"/>
        <end position="324"/>
    </location>
</feature>
<dbReference type="SMART" id="SM00857">
    <property type="entry name" value="Resolvase"/>
    <property type="match status" value="1"/>
</dbReference>
<dbReference type="InterPro" id="IPR036162">
    <property type="entry name" value="Resolvase-like_N_sf"/>
</dbReference>
<reference evidence="3" key="1">
    <citation type="submission" date="2022-01" db="EMBL/GenBank/DDBJ databases">
        <title>Antribacter sp. nov., isolated from Guizhou of China.</title>
        <authorList>
            <person name="Chengliang C."/>
            <person name="Ya Z."/>
        </authorList>
    </citation>
    <scope>NUCLEOTIDE SEQUENCE</scope>
    <source>
        <strain evidence="3">KLBMP 9083</strain>
    </source>
</reference>
<dbReference type="PANTHER" id="PTHR30461:SF23">
    <property type="entry name" value="DNA RECOMBINASE-RELATED"/>
    <property type="match status" value="1"/>
</dbReference>
<evidence type="ECO:0000259" key="2">
    <source>
        <dbReference type="PROSITE" id="PS51737"/>
    </source>
</evidence>
<dbReference type="InterPro" id="IPR011109">
    <property type="entry name" value="DNA_bind_recombinase_dom"/>
</dbReference>
<evidence type="ECO:0000256" key="1">
    <source>
        <dbReference type="SAM" id="MobiDB-lite"/>
    </source>
</evidence>
<dbReference type="InterPro" id="IPR006119">
    <property type="entry name" value="Resolv_N"/>
</dbReference>
<gene>
    <name evidence="3" type="ORF">L1785_09775</name>
</gene>
<proteinExistence type="predicted"/>
<accession>A0AA41QD62</accession>
<protein>
    <submittedName>
        <fullName evidence="3">Recombinase family protein</fullName>
    </submittedName>
</protein>
<evidence type="ECO:0000313" key="4">
    <source>
        <dbReference type="Proteomes" id="UP001165405"/>
    </source>
</evidence>
<dbReference type="Pfam" id="PF00239">
    <property type="entry name" value="Resolvase"/>
    <property type="match status" value="1"/>
</dbReference>
<dbReference type="EMBL" id="JAKGSG010000029">
    <property type="protein sequence ID" value="MCF4121270.1"/>
    <property type="molecule type" value="Genomic_DNA"/>
</dbReference>
<dbReference type="Proteomes" id="UP001165405">
    <property type="component" value="Unassembled WGS sequence"/>
</dbReference>
<keyword evidence="4" id="KW-1185">Reference proteome</keyword>
<dbReference type="Pfam" id="PF07508">
    <property type="entry name" value="Recombinase"/>
    <property type="match status" value="1"/>
</dbReference>